<name>A0A2A4HVB5_9SPHN</name>
<protein>
    <submittedName>
        <fullName evidence="3">DNA-binding protein</fullName>
    </submittedName>
</protein>
<dbReference type="AlphaFoldDB" id="A0A2A4HVB5"/>
<sequence length="137" mass="15046">MVARMSRADGADAPYWDGLEQGKLMLPRCNGCDRWIWPAAHRCGACGSTGVRWVERSMTATVFSWTRTWHAFGGAESLGLPFTTVLVDIDDCGIRLLGRLDDPDRIDPKLGEPLTGRIGRTQAGDDSIPTIIWSRAA</sequence>
<dbReference type="SUPFAM" id="SSF50249">
    <property type="entry name" value="Nucleic acid-binding proteins"/>
    <property type="match status" value="1"/>
</dbReference>
<organism evidence="3 4">
    <name type="scientific">Sphingomonas ginsenosidimutans</name>
    <dbReference type="NCBI Taxonomy" id="862134"/>
    <lineage>
        <taxon>Bacteria</taxon>
        <taxon>Pseudomonadati</taxon>
        <taxon>Pseudomonadota</taxon>
        <taxon>Alphaproteobacteria</taxon>
        <taxon>Sphingomonadales</taxon>
        <taxon>Sphingomonadaceae</taxon>
        <taxon>Sphingomonas</taxon>
    </lineage>
</organism>
<dbReference type="EMBL" id="NWVD01000005">
    <property type="protein sequence ID" value="PCG08466.1"/>
    <property type="molecule type" value="Genomic_DNA"/>
</dbReference>
<evidence type="ECO:0000259" key="2">
    <source>
        <dbReference type="Pfam" id="PF12172"/>
    </source>
</evidence>
<gene>
    <name evidence="3" type="ORF">COA17_12320</name>
</gene>
<dbReference type="InterPro" id="IPR012340">
    <property type="entry name" value="NA-bd_OB-fold"/>
</dbReference>
<feature type="domain" description="ChsH2 rubredoxin-like zinc ribbon" evidence="2">
    <location>
        <begin position="16"/>
        <end position="51"/>
    </location>
</feature>
<dbReference type="InterPro" id="IPR052513">
    <property type="entry name" value="Thioester_dehydratase-like"/>
</dbReference>
<dbReference type="Pfam" id="PF01796">
    <property type="entry name" value="OB_ChsH2_C"/>
    <property type="match status" value="1"/>
</dbReference>
<feature type="domain" description="ChsH2 C-terminal OB-fold" evidence="1">
    <location>
        <begin position="53"/>
        <end position="113"/>
    </location>
</feature>
<dbReference type="PANTHER" id="PTHR34075:SF5">
    <property type="entry name" value="BLR3430 PROTEIN"/>
    <property type="match status" value="1"/>
</dbReference>
<keyword evidence="4" id="KW-1185">Reference proteome</keyword>
<keyword evidence="3" id="KW-0238">DNA-binding</keyword>
<dbReference type="Proteomes" id="UP000218784">
    <property type="component" value="Unassembled WGS sequence"/>
</dbReference>
<evidence type="ECO:0000259" key="1">
    <source>
        <dbReference type="Pfam" id="PF01796"/>
    </source>
</evidence>
<dbReference type="GO" id="GO:0003677">
    <property type="term" value="F:DNA binding"/>
    <property type="evidence" value="ECO:0007669"/>
    <property type="project" value="UniProtKB-KW"/>
</dbReference>
<reference evidence="3 4" key="1">
    <citation type="submission" date="2017-09" db="EMBL/GenBank/DDBJ databases">
        <title>Sphingomonas ginsenosidimutans KACC 14949, whole genome shotgun sequence.</title>
        <authorList>
            <person name="Feng G."/>
            <person name="Zhu H."/>
        </authorList>
    </citation>
    <scope>NUCLEOTIDE SEQUENCE [LARGE SCALE GENOMIC DNA]</scope>
    <source>
        <strain evidence="3 4">KACC 14949</strain>
    </source>
</reference>
<dbReference type="InterPro" id="IPR022002">
    <property type="entry name" value="ChsH2_Znr"/>
</dbReference>
<dbReference type="PANTHER" id="PTHR34075">
    <property type="entry name" value="BLR3430 PROTEIN"/>
    <property type="match status" value="1"/>
</dbReference>
<evidence type="ECO:0000313" key="4">
    <source>
        <dbReference type="Proteomes" id="UP000218784"/>
    </source>
</evidence>
<accession>A0A2A4HVB5</accession>
<comment type="caution">
    <text evidence="3">The sequence shown here is derived from an EMBL/GenBank/DDBJ whole genome shotgun (WGS) entry which is preliminary data.</text>
</comment>
<dbReference type="Pfam" id="PF12172">
    <property type="entry name" value="zf-ChsH2"/>
    <property type="match status" value="1"/>
</dbReference>
<evidence type="ECO:0000313" key="3">
    <source>
        <dbReference type="EMBL" id="PCG08466.1"/>
    </source>
</evidence>
<dbReference type="Gene3D" id="6.10.30.10">
    <property type="match status" value="1"/>
</dbReference>
<proteinExistence type="predicted"/>
<dbReference type="InterPro" id="IPR002878">
    <property type="entry name" value="ChsH2_C"/>
</dbReference>